<protein>
    <recommendedName>
        <fullName evidence="4">Transmembrane protein</fullName>
    </recommendedName>
</protein>
<feature type="transmembrane region" description="Helical" evidence="1">
    <location>
        <begin position="20"/>
        <end position="40"/>
    </location>
</feature>
<proteinExistence type="predicted"/>
<keyword evidence="3" id="KW-1185">Reference proteome</keyword>
<dbReference type="InterPro" id="IPR039708">
    <property type="entry name" value="MT1774/Rv1733c-like"/>
</dbReference>
<evidence type="ECO:0000313" key="2">
    <source>
        <dbReference type="EMBL" id="KAA9158757.1"/>
    </source>
</evidence>
<gene>
    <name evidence="2" type="ORF">FPZ12_022125</name>
</gene>
<evidence type="ECO:0000313" key="3">
    <source>
        <dbReference type="Proteomes" id="UP000319769"/>
    </source>
</evidence>
<sequence length="183" mass="19219">MIVAVLRRMGNPLVRGCDKLEAALLVVAALVVLTAVPVALTVGSQAYAGFAAQSREQHASRVPATARLIASVPDAIGDADRFRSVDAVWLLPDGSERRGTVGADAGTPAGTTVPIWLDRSGNPVPPPIPSGDVVWIAIGVALFLWLGVVLVTGLLVCAAHVALERHRATRWARDWSALSHASR</sequence>
<keyword evidence="1" id="KW-0472">Membrane</keyword>
<accession>A0A5N0V4B6</accession>
<feature type="transmembrane region" description="Helical" evidence="1">
    <location>
        <begin position="133"/>
        <end position="163"/>
    </location>
</feature>
<name>A0A5N0V4B6_9PSEU</name>
<evidence type="ECO:0000256" key="1">
    <source>
        <dbReference type="SAM" id="Phobius"/>
    </source>
</evidence>
<dbReference type="EMBL" id="VMNW02000033">
    <property type="protein sequence ID" value="KAA9158757.1"/>
    <property type="molecule type" value="Genomic_DNA"/>
</dbReference>
<keyword evidence="1" id="KW-1133">Transmembrane helix</keyword>
<dbReference type="RefSeq" id="WP_144752204.1">
    <property type="nucleotide sequence ID" value="NZ_VMNW02000033.1"/>
</dbReference>
<reference evidence="2" key="1">
    <citation type="submission" date="2019-09" db="EMBL/GenBank/DDBJ databases">
        <authorList>
            <person name="Teo W.F.A."/>
            <person name="Duangmal K."/>
        </authorList>
    </citation>
    <scope>NUCLEOTIDE SEQUENCE [LARGE SCALE GENOMIC DNA]</scope>
    <source>
        <strain evidence="2">K81G1</strain>
    </source>
</reference>
<organism evidence="2 3">
    <name type="scientific">Amycolatopsis acidicola</name>
    <dbReference type="NCBI Taxonomy" id="2596893"/>
    <lineage>
        <taxon>Bacteria</taxon>
        <taxon>Bacillati</taxon>
        <taxon>Actinomycetota</taxon>
        <taxon>Actinomycetes</taxon>
        <taxon>Pseudonocardiales</taxon>
        <taxon>Pseudonocardiaceae</taxon>
        <taxon>Amycolatopsis</taxon>
    </lineage>
</organism>
<comment type="caution">
    <text evidence="2">The sequence shown here is derived from an EMBL/GenBank/DDBJ whole genome shotgun (WGS) entry which is preliminary data.</text>
</comment>
<dbReference type="Proteomes" id="UP000319769">
    <property type="component" value="Unassembled WGS sequence"/>
</dbReference>
<dbReference type="PANTHER" id="PTHR42305">
    <property type="entry name" value="MEMBRANE PROTEIN RV1733C-RELATED"/>
    <property type="match status" value="1"/>
</dbReference>
<evidence type="ECO:0008006" key="4">
    <source>
        <dbReference type="Google" id="ProtNLM"/>
    </source>
</evidence>
<dbReference type="AlphaFoldDB" id="A0A5N0V4B6"/>
<dbReference type="OrthoDB" id="3637369at2"/>
<keyword evidence="1" id="KW-0812">Transmembrane</keyword>
<dbReference type="PANTHER" id="PTHR42305:SF1">
    <property type="entry name" value="MEMBRANE PROTEIN RV1733C-RELATED"/>
    <property type="match status" value="1"/>
</dbReference>